<gene>
    <name evidence="1" type="ORF">FCH28_24440</name>
</gene>
<dbReference type="AlphaFoldDB" id="A0A4U0N7U0"/>
<dbReference type="OrthoDB" id="3386754at2"/>
<name>A0A4U0N7U0_9ACTN</name>
<evidence type="ECO:0000313" key="1">
    <source>
        <dbReference type="EMBL" id="TJZ49462.1"/>
    </source>
</evidence>
<dbReference type="EMBL" id="SUMB01000009">
    <property type="protein sequence ID" value="TJZ49462.1"/>
    <property type="molecule type" value="Genomic_DNA"/>
</dbReference>
<comment type="caution">
    <text evidence="1">The sequence shown here is derived from an EMBL/GenBank/DDBJ whole genome shotgun (WGS) entry which is preliminary data.</text>
</comment>
<keyword evidence="2" id="KW-1185">Reference proteome</keyword>
<dbReference type="PROSITE" id="PS51257">
    <property type="entry name" value="PROKAR_LIPOPROTEIN"/>
    <property type="match status" value="1"/>
</dbReference>
<dbReference type="RefSeq" id="WP_136742277.1">
    <property type="nucleotide sequence ID" value="NZ_SUMB01000009.1"/>
</dbReference>
<dbReference type="Proteomes" id="UP000308697">
    <property type="component" value="Unassembled WGS sequence"/>
</dbReference>
<evidence type="ECO:0000313" key="2">
    <source>
        <dbReference type="Proteomes" id="UP000308697"/>
    </source>
</evidence>
<protein>
    <submittedName>
        <fullName evidence="1">Uncharacterized protein</fullName>
    </submittedName>
</protein>
<reference evidence="1 2" key="1">
    <citation type="submission" date="2019-04" db="EMBL/GenBank/DDBJ databases">
        <title>Streptomyces piniterrae sp. nov., a heliquinomycin-producing actinomycete isolated from rhizosphere soil of Pinus yunnanensis.</title>
        <authorList>
            <person name="Zhuang X."/>
            <person name="Zhao J."/>
        </authorList>
    </citation>
    <scope>NUCLEOTIDE SEQUENCE [LARGE SCALE GENOMIC DNA]</scope>
    <source>
        <strain evidence="2">jys28</strain>
    </source>
</reference>
<accession>A0A4U0N7U0</accession>
<sequence>MWELWGRFVGDMAELGRRTMLALGAVTVLAACTSPAKKAASGKVRTDAEPLERRFAALGSLSGAHWLGTVLGTDSRMSVPGPTDIRVVGTAQLRAGAVAAITEAPQWSFRPGMPGQLPGALTEFMPKGARWVRSDAFDREVTGGRYSGTFYLDPGTDAVYFDTTNPSVAASTGP</sequence>
<organism evidence="1 2">
    <name type="scientific">Streptomyces piniterrae</name>
    <dbReference type="NCBI Taxonomy" id="2571125"/>
    <lineage>
        <taxon>Bacteria</taxon>
        <taxon>Bacillati</taxon>
        <taxon>Actinomycetota</taxon>
        <taxon>Actinomycetes</taxon>
        <taxon>Kitasatosporales</taxon>
        <taxon>Streptomycetaceae</taxon>
        <taxon>Streptomyces</taxon>
    </lineage>
</organism>
<proteinExistence type="predicted"/>